<dbReference type="Proteomes" id="UP000547528">
    <property type="component" value="Unassembled WGS sequence"/>
</dbReference>
<evidence type="ECO:0000313" key="2">
    <source>
        <dbReference type="Proteomes" id="UP000547528"/>
    </source>
</evidence>
<protein>
    <submittedName>
        <fullName evidence="1">Putative negative regulator of RcsB-dependent stress response</fullName>
    </submittedName>
</protein>
<keyword evidence="2" id="KW-1185">Reference proteome</keyword>
<sequence>MVDPTLMDEAQRLNDADKVELAYALLHTVHQKPVDPETAALIKERVAHAESNPDDSILWEDLQADLRRKYA</sequence>
<proteinExistence type="predicted"/>
<organism evidence="1 2">
    <name type="scientific">Garicola koreensis</name>
    <dbReference type="NCBI Taxonomy" id="1262554"/>
    <lineage>
        <taxon>Bacteria</taxon>
        <taxon>Bacillati</taxon>
        <taxon>Actinomycetota</taxon>
        <taxon>Actinomycetes</taxon>
        <taxon>Micrococcales</taxon>
        <taxon>Micrococcaceae</taxon>
        <taxon>Garicola</taxon>
    </lineage>
</organism>
<comment type="caution">
    <text evidence="1">The sequence shown here is derived from an EMBL/GenBank/DDBJ whole genome shotgun (WGS) entry which is preliminary data.</text>
</comment>
<dbReference type="RefSeq" id="WP_183357056.1">
    <property type="nucleotide sequence ID" value="NZ_BAABKR010000005.1"/>
</dbReference>
<dbReference type="EMBL" id="JACIBT010000001">
    <property type="protein sequence ID" value="MBB3666627.1"/>
    <property type="molecule type" value="Genomic_DNA"/>
</dbReference>
<evidence type="ECO:0000313" key="1">
    <source>
        <dbReference type="EMBL" id="MBB3666627.1"/>
    </source>
</evidence>
<reference evidence="1 2" key="1">
    <citation type="submission" date="2020-08" db="EMBL/GenBank/DDBJ databases">
        <title>Sequencing the genomes of 1000 actinobacteria strains.</title>
        <authorList>
            <person name="Klenk H.-P."/>
        </authorList>
    </citation>
    <scope>NUCLEOTIDE SEQUENCE [LARGE SCALE GENOMIC DNA]</scope>
    <source>
        <strain evidence="1 2">DSM 28238</strain>
    </source>
</reference>
<gene>
    <name evidence="1" type="ORF">FHX47_000220</name>
</gene>
<accession>A0A7W5TQB7</accession>
<dbReference type="AlphaFoldDB" id="A0A7W5TQB7"/>
<name>A0A7W5TQB7_9MICC</name>